<dbReference type="STRING" id="118168.MC7420_8299"/>
<reference evidence="1 2" key="1">
    <citation type="submission" date="2008-07" db="EMBL/GenBank/DDBJ databases">
        <authorList>
            <person name="Tandeau de Marsac N."/>
            <person name="Ferriera S."/>
            <person name="Johnson J."/>
            <person name="Kravitz S."/>
            <person name="Beeson K."/>
            <person name="Sutton G."/>
            <person name="Rogers Y.-H."/>
            <person name="Friedman R."/>
            <person name="Frazier M."/>
            <person name="Venter J.C."/>
        </authorList>
    </citation>
    <scope>NUCLEOTIDE SEQUENCE [LARGE SCALE GENOMIC DNA]</scope>
    <source>
        <strain evidence="1 2">PCC 7420</strain>
    </source>
</reference>
<gene>
    <name evidence="1" type="ORF">MC7420_8299</name>
</gene>
<organism evidence="1 2">
    <name type="scientific">Coleofasciculus chthonoplastes PCC 7420</name>
    <dbReference type="NCBI Taxonomy" id="118168"/>
    <lineage>
        <taxon>Bacteria</taxon>
        <taxon>Bacillati</taxon>
        <taxon>Cyanobacteriota</taxon>
        <taxon>Cyanophyceae</taxon>
        <taxon>Coleofasciculales</taxon>
        <taxon>Coleofasciculaceae</taxon>
        <taxon>Coleofasciculus</taxon>
    </lineage>
</organism>
<protein>
    <submittedName>
        <fullName evidence="1">Uncharacterized protein</fullName>
    </submittedName>
</protein>
<sequence>MSQNKFGSFVSESAKTLEVWHVNAQIMHPKPRWFAQDLVVLRKFNQYHNHRQERLSGVGC</sequence>
<dbReference type="HOGENOM" id="CLU_2933389_0_0_3"/>
<evidence type="ECO:0000313" key="2">
    <source>
        <dbReference type="Proteomes" id="UP000003835"/>
    </source>
</evidence>
<dbReference type="Proteomes" id="UP000003835">
    <property type="component" value="Unassembled WGS sequence"/>
</dbReference>
<accession>B4W0S4</accession>
<proteinExistence type="predicted"/>
<dbReference type="AlphaFoldDB" id="B4W0S4"/>
<name>B4W0S4_9CYAN</name>
<dbReference type="EMBL" id="DS989866">
    <property type="protein sequence ID" value="EDX72207.1"/>
    <property type="molecule type" value="Genomic_DNA"/>
</dbReference>
<evidence type="ECO:0000313" key="1">
    <source>
        <dbReference type="EMBL" id="EDX72207.1"/>
    </source>
</evidence>
<keyword evidence="2" id="KW-1185">Reference proteome</keyword>